<proteinExistence type="inferred from homology"/>
<dbReference type="EMBL" id="KM115236">
    <property type="protein sequence ID" value="AIM45296.1"/>
    <property type="molecule type" value="Genomic_DNA"/>
</dbReference>
<evidence type="ECO:0000256" key="13">
    <source>
        <dbReference type="ARBA" id="ARBA00023075"/>
    </source>
</evidence>
<feature type="transmembrane region" description="Helical" evidence="17">
    <location>
        <begin position="202"/>
        <end position="222"/>
    </location>
</feature>
<evidence type="ECO:0000256" key="4">
    <source>
        <dbReference type="ARBA" id="ARBA00021008"/>
    </source>
</evidence>
<dbReference type="InterPro" id="IPR001750">
    <property type="entry name" value="ND/Mrp_TM"/>
</dbReference>
<feature type="domain" description="NADH:quinone oxidoreductase/Mrp antiporter transmembrane" evidence="19">
    <location>
        <begin position="23"/>
        <end position="288"/>
    </location>
</feature>
<comment type="similarity">
    <text evidence="2 17">Belongs to the complex I subunit 2 family.</text>
</comment>
<dbReference type="Pfam" id="PF00361">
    <property type="entry name" value="Proton_antipo_M"/>
    <property type="match status" value="1"/>
</dbReference>
<keyword evidence="15 17" id="KW-0472">Membrane</keyword>
<dbReference type="EC" id="7.1.1.2" evidence="3 17"/>
<comment type="function">
    <text evidence="17">Core subunit of the mitochondrial membrane respiratory chain NADH dehydrogenase (Complex I) which catalyzes electron transfer from NADH through the respiratory chain, using ubiquinone as an electron acceptor. Essential for the catalytic activity and assembly of complex I.</text>
</comment>
<reference evidence="21" key="1">
    <citation type="journal article" date="2014" name="Mol. Phylogenet. Evol.">
        <title>A multilocus phylogeny of a major New World avian radiation: The Vireonidae.</title>
        <authorList>
            <person name="Slager D.L."/>
            <person name="Battey C.J."/>
            <person name="Bryson R.W.Jr."/>
            <person name="Voelker G."/>
            <person name="Klicka J."/>
        </authorList>
    </citation>
    <scope>NUCLEOTIDE SEQUENCE</scope>
</reference>
<keyword evidence="7 17" id="KW-0812">Transmembrane</keyword>
<feature type="transmembrane region" description="Helical" evidence="17">
    <location>
        <begin position="321"/>
        <end position="343"/>
    </location>
</feature>
<evidence type="ECO:0000256" key="2">
    <source>
        <dbReference type="ARBA" id="ARBA00007012"/>
    </source>
</evidence>
<evidence type="ECO:0000256" key="18">
    <source>
        <dbReference type="SAM" id="SignalP"/>
    </source>
</evidence>
<dbReference type="InterPro" id="IPR050175">
    <property type="entry name" value="Complex_I_Subunit_2"/>
</dbReference>
<evidence type="ECO:0000256" key="7">
    <source>
        <dbReference type="ARBA" id="ARBA00022692"/>
    </source>
</evidence>
<accession>A0A088FG46</accession>
<evidence type="ECO:0000256" key="11">
    <source>
        <dbReference type="ARBA" id="ARBA00022989"/>
    </source>
</evidence>
<keyword evidence="12 17" id="KW-0520">NAD</keyword>
<evidence type="ECO:0000259" key="20">
    <source>
        <dbReference type="Pfam" id="PF06444"/>
    </source>
</evidence>
<dbReference type="GO" id="GO:0006120">
    <property type="term" value="P:mitochondrial electron transport, NADH to ubiquinone"/>
    <property type="evidence" value="ECO:0007669"/>
    <property type="project" value="InterPro"/>
</dbReference>
<evidence type="ECO:0000256" key="10">
    <source>
        <dbReference type="ARBA" id="ARBA00022982"/>
    </source>
</evidence>
<feature type="transmembrane region" description="Helical" evidence="17">
    <location>
        <begin position="152"/>
        <end position="171"/>
    </location>
</feature>
<evidence type="ECO:0000313" key="21">
    <source>
        <dbReference type="EMBL" id="AIM45296.1"/>
    </source>
</evidence>
<dbReference type="GO" id="GO:0008137">
    <property type="term" value="F:NADH dehydrogenase (ubiquinone) activity"/>
    <property type="evidence" value="ECO:0007669"/>
    <property type="project" value="UniProtKB-EC"/>
</dbReference>
<dbReference type="GO" id="GO:0005743">
    <property type="term" value="C:mitochondrial inner membrane"/>
    <property type="evidence" value="ECO:0007669"/>
    <property type="project" value="UniProtKB-SubCell"/>
</dbReference>
<evidence type="ECO:0000256" key="3">
    <source>
        <dbReference type="ARBA" id="ARBA00012944"/>
    </source>
</evidence>
<feature type="domain" description="NADH dehydrogenase subunit 2 C-terminal" evidence="20">
    <location>
        <begin position="290"/>
        <end position="343"/>
    </location>
</feature>
<evidence type="ECO:0000256" key="8">
    <source>
        <dbReference type="ARBA" id="ARBA00022792"/>
    </source>
</evidence>
<keyword evidence="11 17" id="KW-1133">Transmembrane helix</keyword>
<comment type="catalytic activity">
    <reaction evidence="16 17">
        <text>a ubiquinone + NADH + 5 H(+)(in) = a ubiquinol + NAD(+) + 4 H(+)(out)</text>
        <dbReference type="Rhea" id="RHEA:29091"/>
        <dbReference type="Rhea" id="RHEA-COMP:9565"/>
        <dbReference type="Rhea" id="RHEA-COMP:9566"/>
        <dbReference type="ChEBI" id="CHEBI:15378"/>
        <dbReference type="ChEBI" id="CHEBI:16389"/>
        <dbReference type="ChEBI" id="CHEBI:17976"/>
        <dbReference type="ChEBI" id="CHEBI:57540"/>
        <dbReference type="ChEBI" id="CHEBI:57945"/>
        <dbReference type="EC" id="7.1.1.2"/>
    </reaction>
</comment>
<feature type="transmembrane region" description="Helical" evidence="17">
    <location>
        <begin position="59"/>
        <end position="79"/>
    </location>
</feature>
<dbReference type="AlphaFoldDB" id="A0A088FG46"/>
<evidence type="ECO:0000259" key="19">
    <source>
        <dbReference type="Pfam" id="PF00361"/>
    </source>
</evidence>
<dbReference type="PANTHER" id="PTHR46552">
    <property type="entry name" value="NADH-UBIQUINONE OXIDOREDUCTASE CHAIN 2"/>
    <property type="match status" value="1"/>
</dbReference>
<organism evidence="21">
    <name type="scientific">Pachysylvia decurtata</name>
    <name type="common">lesser greenlet</name>
    <dbReference type="NCBI Taxonomy" id="3150993"/>
    <lineage>
        <taxon>Eukaryota</taxon>
        <taxon>Metazoa</taxon>
        <taxon>Chordata</taxon>
        <taxon>Craniata</taxon>
        <taxon>Vertebrata</taxon>
        <taxon>Euteleostomi</taxon>
        <taxon>Archelosauria</taxon>
        <taxon>Archosauria</taxon>
        <taxon>Dinosauria</taxon>
        <taxon>Saurischia</taxon>
        <taxon>Theropoda</taxon>
        <taxon>Coelurosauria</taxon>
        <taxon>Aves</taxon>
        <taxon>Neognathae</taxon>
        <taxon>Neoaves</taxon>
        <taxon>Telluraves</taxon>
        <taxon>Australaves</taxon>
        <taxon>Passeriformes</taxon>
        <taxon>Corvoidea</taxon>
        <taxon>Vireonidae</taxon>
        <taxon>Pachysylvia</taxon>
    </lineage>
</organism>
<dbReference type="Pfam" id="PF06444">
    <property type="entry name" value="NADH_dehy_S2_C"/>
    <property type="match status" value="1"/>
</dbReference>
<keyword evidence="18" id="KW-0732">Signal</keyword>
<dbReference type="PRINTS" id="PR01436">
    <property type="entry name" value="NADHDHGNASE2"/>
</dbReference>
<sequence length="346" mass="38337">MNPQAKLIFVFSLLLGTTLTISSNHWIMAWAGLEINTLSILPLISKSHHPRAIEAATKYFLVQAAASTLVLFSGMTNAWHTGQWDITQLTHPMSCMILTAALSMKLGLVPFHFWFPEVLQGSPLTTGLILSTVMKLPPIALLFMTSHSLNPTLLTTMAIMSVALGGWMGLNQTQIRKIMAFSSISHLGWMSIIIIYNPKLTLLNFYLYALMTTTVFLTFNSIKTLKLSTLMTTWAKTPSLSMMLLLVLMSLAGLPPLTGFLPKWLIIQELTKQHMAPAATVISMLSLLGLFFYLRLAYCATITLPPHTTNHMKQWHNNKPVSLSIAVLVTASTMMLPISPMMFATI</sequence>
<dbReference type="InterPro" id="IPR010933">
    <property type="entry name" value="NADH_DH_su2_C"/>
</dbReference>
<feature type="chain" id="PRO_5001837147" description="NADH-ubiquinone oxidoreductase chain 2" evidence="18">
    <location>
        <begin position="21"/>
        <end position="346"/>
    </location>
</feature>
<feature type="transmembrane region" description="Helical" evidence="17">
    <location>
        <begin position="243"/>
        <end position="266"/>
    </location>
</feature>
<geneLocation type="mitochondrion" evidence="21"/>
<evidence type="ECO:0000256" key="1">
    <source>
        <dbReference type="ARBA" id="ARBA00004448"/>
    </source>
</evidence>
<keyword evidence="10 17" id="KW-0249">Electron transport</keyword>
<feature type="transmembrane region" description="Helical" evidence="17">
    <location>
        <begin position="278"/>
        <end position="300"/>
    </location>
</feature>
<keyword evidence="14 17" id="KW-0496">Mitochondrion</keyword>
<dbReference type="InterPro" id="IPR003917">
    <property type="entry name" value="NADH_UbQ_OxRdtase_chain2"/>
</dbReference>
<keyword evidence="6 17" id="KW-0679">Respiratory chain</keyword>
<feature type="transmembrane region" description="Helical" evidence="17">
    <location>
        <begin position="178"/>
        <end position="196"/>
    </location>
</feature>
<evidence type="ECO:0000256" key="9">
    <source>
        <dbReference type="ARBA" id="ARBA00022967"/>
    </source>
</evidence>
<evidence type="ECO:0000256" key="6">
    <source>
        <dbReference type="ARBA" id="ARBA00022660"/>
    </source>
</evidence>
<evidence type="ECO:0000256" key="12">
    <source>
        <dbReference type="ARBA" id="ARBA00023027"/>
    </source>
</evidence>
<keyword evidence="8 17" id="KW-0999">Mitochondrion inner membrane</keyword>
<feature type="signal peptide" evidence="18">
    <location>
        <begin position="1"/>
        <end position="20"/>
    </location>
</feature>
<feature type="transmembrane region" description="Helical" evidence="17">
    <location>
        <begin position="91"/>
        <end position="115"/>
    </location>
</feature>
<keyword evidence="9 17" id="KW-1278">Translocase</keyword>
<name>A0A088FG46_9CORV</name>
<evidence type="ECO:0000256" key="17">
    <source>
        <dbReference type="RuleBase" id="RU003403"/>
    </source>
</evidence>
<evidence type="ECO:0000256" key="15">
    <source>
        <dbReference type="ARBA" id="ARBA00023136"/>
    </source>
</evidence>
<evidence type="ECO:0000256" key="16">
    <source>
        <dbReference type="ARBA" id="ARBA00049551"/>
    </source>
</evidence>
<evidence type="ECO:0000256" key="14">
    <source>
        <dbReference type="ARBA" id="ARBA00023128"/>
    </source>
</evidence>
<evidence type="ECO:0000256" key="5">
    <source>
        <dbReference type="ARBA" id="ARBA00022448"/>
    </source>
</evidence>
<dbReference type="PANTHER" id="PTHR46552:SF1">
    <property type="entry name" value="NADH-UBIQUINONE OXIDOREDUCTASE CHAIN 2"/>
    <property type="match status" value="1"/>
</dbReference>
<gene>
    <name evidence="21" type="primary">ND2</name>
</gene>
<protein>
    <recommendedName>
        <fullName evidence="4 17">NADH-ubiquinone oxidoreductase chain 2</fullName>
        <ecNumber evidence="3 17">7.1.1.2</ecNumber>
    </recommendedName>
</protein>
<comment type="subcellular location">
    <subcellularLocation>
        <location evidence="1 17">Mitochondrion inner membrane</location>
        <topology evidence="1 17">Multi-pass membrane protein</topology>
    </subcellularLocation>
</comment>
<keyword evidence="5" id="KW-0813">Transport</keyword>
<keyword evidence="13 17" id="KW-0830">Ubiquinone</keyword>